<gene>
    <name evidence="1" type="ORF">P5G50_08130</name>
</gene>
<dbReference type="PANTHER" id="PTHR30032">
    <property type="entry name" value="N-ACETYLMURAMOYL-L-ALANINE AMIDASE-RELATED"/>
    <property type="match status" value="1"/>
</dbReference>
<protein>
    <submittedName>
        <fullName evidence="1">Cell wall-binding repeat-containing protein</fullName>
    </submittedName>
</protein>
<dbReference type="EMBL" id="JAROCF010000001">
    <property type="protein sequence ID" value="MDN4614416.1"/>
    <property type="molecule type" value="Genomic_DNA"/>
</dbReference>
<sequence length="687" mass="70486">MLTLRTRSRLGAALLTIAALVLAGGLAVKPEVAVAASAADFEPGYIISDANFYNGSALTAASIQSFLNAKVATCRAGYTCLKDYRQTTTNRAADAMCAAYTGAANETAATIIAKVGSACGISQKVLLVLLQKEQGLVTDTWPTTGQYQKATGFACPDTAACDPSTLGFYNQVYKAAWQFKRYGNPPGTSQSFTWIPVGKVSAIMWNEPKTGCGAGNVLVQNKATAALYYYTPYQPNAAALANLYGTGDACSAYGNRNFWAFYSDWFGSPTSNSAPIGNYESATLSTTAFTVSGWTIDPSLVNASINVQISWNTPSGTSTTTVAANRSRPDVGNAYPNAGAAHGFTASVPLKGDGQYSACITAIAIAGNPSGNTSLGCKTLLHSSALNGSPTSSRVQGADRFDTSVAVSKAAYPTAGVAAVYIASGVVFADAIAAGPAAAKEKGPLLLTLPTGIPASVTAEIKRLKPQKIVIVGGTSAISANVQKTLAGIQKNVVRIAGADRFDTSRKLARYAFPTAVSASFASGLSFPDALSAASASGVKGRPVVLVTGWGAPDAATASFIRTAKLSAALVVGGASAIAPSFDKSLKDSGITVTRIGGSDRFETGHLVNSNQFTTASTAYVASGIDFPDALSGSVLAAKNKAPLFVAPSWCLPRSVGNDIARMKVSKVVLIGGPASLTPDVAAFRPC</sequence>
<dbReference type="InterPro" id="IPR051922">
    <property type="entry name" value="Bact_Sporulation_Assoc"/>
</dbReference>
<dbReference type="Pfam" id="PF04122">
    <property type="entry name" value="CW_binding_2"/>
    <property type="match status" value="3"/>
</dbReference>
<reference evidence="1" key="1">
    <citation type="submission" date="2023-06" db="EMBL/GenBank/DDBJ databases">
        <title>MT1 and MT2 Draft Genomes of Novel Species.</title>
        <authorList>
            <person name="Venkateswaran K."/>
        </authorList>
    </citation>
    <scope>NUCLEOTIDE SEQUENCE</scope>
    <source>
        <strain evidence="1">F6_8S_P_1B</strain>
    </source>
</reference>
<evidence type="ECO:0000313" key="2">
    <source>
        <dbReference type="Proteomes" id="UP001174208"/>
    </source>
</evidence>
<dbReference type="Proteomes" id="UP001174208">
    <property type="component" value="Unassembled WGS sequence"/>
</dbReference>
<accession>A0ABT8KCA2</accession>
<keyword evidence="2" id="KW-1185">Reference proteome</keyword>
<dbReference type="RefSeq" id="WP_301211087.1">
    <property type="nucleotide sequence ID" value="NZ_JAROCF010000001.1"/>
</dbReference>
<proteinExistence type="predicted"/>
<organism evidence="1 2">
    <name type="scientific">Leifsonia williamsii</name>
    <dbReference type="NCBI Taxonomy" id="3035919"/>
    <lineage>
        <taxon>Bacteria</taxon>
        <taxon>Bacillati</taxon>
        <taxon>Actinomycetota</taxon>
        <taxon>Actinomycetes</taxon>
        <taxon>Micrococcales</taxon>
        <taxon>Microbacteriaceae</taxon>
        <taxon>Leifsonia</taxon>
    </lineage>
</organism>
<comment type="caution">
    <text evidence="1">The sequence shown here is derived from an EMBL/GenBank/DDBJ whole genome shotgun (WGS) entry which is preliminary data.</text>
</comment>
<dbReference type="InterPro" id="IPR007253">
    <property type="entry name" value="Cell_wall-bd_2"/>
</dbReference>
<dbReference type="Gene3D" id="3.40.50.12090">
    <property type="match status" value="1"/>
</dbReference>
<name>A0ABT8KCA2_9MICO</name>
<dbReference type="PANTHER" id="PTHR30032:SF8">
    <property type="entry name" value="GERMINATION-SPECIFIC N-ACETYLMURAMOYL-L-ALANINE AMIDASE"/>
    <property type="match status" value="1"/>
</dbReference>
<evidence type="ECO:0000313" key="1">
    <source>
        <dbReference type="EMBL" id="MDN4614416.1"/>
    </source>
</evidence>